<keyword evidence="2" id="KW-1185">Reference proteome</keyword>
<proteinExistence type="predicted"/>
<evidence type="ECO:0000313" key="2">
    <source>
        <dbReference type="Proteomes" id="UP001163223"/>
    </source>
</evidence>
<name>A0ACD4NKW9_9HYPH</name>
<reference evidence="1" key="1">
    <citation type="submission" date="2022-11" db="EMBL/GenBank/DDBJ databases">
        <title>beta-Carotene-producing bacterium, Jeongeuplla avenae sp. nov., alleviates the salt stress of Arabidopsis seedlings.</title>
        <authorList>
            <person name="Jiang L."/>
            <person name="Lee J."/>
        </authorList>
    </citation>
    <scope>NUCLEOTIDE SEQUENCE</scope>
    <source>
        <strain evidence="1">DY_R2A_6</strain>
    </source>
</reference>
<evidence type="ECO:0000313" key="1">
    <source>
        <dbReference type="EMBL" id="WAJ27565.1"/>
    </source>
</evidence>
<organism evidence="1 2">
    <name type="scientific">Antarcticirhabdus aurantiaca</name>
    <dbReference type="NCBI Taxonomy" id="2606717"/>
    <lineage>
        <taxon>Bacteria</taxon>
        <taxon>Pseudomonadati</taxon>
        <taxon>Pseudomonadota</taxon>
        <taxon>Alphaproteobacteria</taxon>
        <taxon>Hyphomicrobiales</taxon>
        <taxon>Aurantimonadaceae</taxon>
        <taxon>Antarcticirhabdus</taxon>
    </lineage>
</organism>
<protein>
    <submittedName>
        <fullName evidence="1">RusA family crossover junction endodeoxyribonuclease</fullName>
    </submittedName>
</protein>
<sequence>MITVSLPFPPSGHTLFKRQGGKSMSATYRAWRDEAGWLLKQQRPGSIIGRVDLVVELVAPDSRARDADNYNKAPIDLLVAHGVIEADDRRIVREITTRWIDGVAGTCIVTIQKAAA</sequence>
<accession>A0ACD4NKW9</accession>
<dbReference type="EMBL" id="CP113520">
    <property type="protein sequence ID" value="WAJ27565.1"/>
    <property type="molecule type" value="Genomic_DNA"/>
</dbReference>
<gene>
    <name evidence="1" type="ORF">OXU80_22390</name>
</gene>
<dbReference type="Proteomes" id="UP001163223">
    <property type="component" value="Chromosome"/>
</dbReference>